<keyword evidence="3" id="KW-1185">Reference proteome</keyword>
<gene>
    <name evidence="2" type="ORF">MBBWO_16040</name>
</gene>
<dbReference type="Pfam" id="PF01423">
    <property type="entry name" value="LSM"/>
    <property type="match status" value="1"/>
</dbReference>
<dbReference type="InterPro" id="IPR001163">
    <property type="entry name" value="Sm_dom_euk/arc"/>
</dbReference>
<dbReference type="Proteomes" id="UP000245577">
    <property type="component" value="Unassembled WGS sequence"/>
</dbReference>
<dbReference type="SMART" id="SM00651">
    <property type="entry name" value="Sm"/>
    <property type="match status" value="1"/>
</dbReference>
<evidence type="ECO:0000259" key="1">
    <source>
        <dbReference type="SMART" id="SM00651"/>
    </source>
</evidence>
<name>A0A2U1S5L1_9EURY</name>
<dbReference type="OrthoDB" id="74309at2157"/>
<feature type="domain" description="Sm" evidence="1">
    <location>
        <begin position="7"/>
        <end position="61"/>
    </location>
</feature>
<dbReference type="AlphaFoldDB" id="A0A2U1S5L1"/>
<comment type="caution">
    <text evidence="2">The sequence shown here is derived from an EMBL/GenBank/DDBJ whole genome shotgun (WGS) entry which is preliminary data.</text>
</comment>
<accession>A0A2U1S5L1</accession>
<dbReference type="EMBL" id="MZGU01000007">
    <property type="protein sequence ID" value="PWB84838.1"/>
    <property type="molecule type" value="Genomic_DNA"/>
</dbReference>
<sequence>MDNQENPQLIQFKGKNVIVGLKNGEEYEGRLIAIDNFINPVLESEGQLRTIKGGKVLFISIKE</sequence>
<reference evidence="2 3" key="1">
    <citation type="submission" date="2017-03" db="EMBL/GenBank/DDBJ databases">
        <title>Genome sequence of Methanobrevibacter wosei.</title>
        <authorList>
            <person name="Poehlein A."/>
            <person name="Seedorf H."/>
            <person name="Daniel R."/>
        </authorList>
    </citation>
    <scope>NUCLEOTIDE SEQUENCE [LARGE SCALE GENOMIC DNA]</scope>
    <source>
        <strain evidence="2 3">DSM 11979</strain>
    </source>
</reference>
<dbReference type="RefSeq" id="WP_116670380.1">
    <property type="nucleotide sequence ID" value="NZ_CASEFK010000019.1"/>
</dbReference>
<protein>
    <submittedName>
        <fullName evidence="2">LSM domain protein</fullName>
    </submittedName>
</protein>
<organism evidence="2 3">
    <name type="scientific">Methanobrevibacter woesei</name>
    <dbReference type="NCBI Taxonomy" id="190976"/>
    <lineage>
        <taxon>Archaea</taxon>
        <taxon>Methanobacteriati</taxon>
        <taxon>Methanobacteriota</taxon>
        <taxon>Methanomada group</taxon>
        <taxon>Methanobacteria</taxon>
        <taxon>Methanobacteriales</taxon>
        <taxon>Methanobacteriaceae</taxon>
        <taxon>Methanobrevibacter</taxon>
    </lineage>
</organism>
<dbReference type="Gene3D" id="2.30.30.100">
    <property type="match status" value="1"/>
</dbReference>
<evidence type="ECO:0000313" key="2">
    <source>
        <dbReference type="EMBL" id="PWB84838.1"/>
    </source>
</evidence>
<dbReference type="InterPro" id="IPR010920">
    <property type="entry name" value="LSM_dom_sf"/>
</dbReference>
<proteinExistence type="predicted"/>
<dbReference type="SUPFAM" id="SSF50182">
    <property type="entry name" value="Sm-like ribonucleoproteins"/>
    <property type="match status" value="1"/>
</dbReference>
<evidence type="ECO:0000313" key="3">
    <source>
        <dbReference type="Proteomes" id="UP000245577"/>
    </source>
</evidence>